<dbReference type="InterPro" id="IPR036291">
    <property type="entry name" value="NAD(P)-bd_dom_sf"/>
</dbReference>
<evidence type="ECO:0000313" key="4">
    <source>
        <dbReference type="EMBL" id="TDB65057.1"/>
    </source>
</evidence>
<gene>
    <name evidence="4" type="ORF">EZE20_10080</name>
</gene>
<keyword evidence="1" id="KW-0560">Oxidoreductase</keyword>
<dbReference type="Pfam" id="PF16490">
    <property type="entry name" value="Oxidoreduct_C"/>
    <property type="match status" value="1"/>
</dbReference>
<dbReference type="EMBL" id="SMJU01000006">
    <property type="protein sequence ID" value="TDB65057.1"/>
    <property type="molecule type" value="Genomic_DNA"/>
</dbReference>
<dbReference type="InterPro" id="IPR050463">
    <property type="entry name" value="Gfo/Idh/MocA_oxidrdct_glycsds"/>
</dbReference>
<protein>
    <submittedName>
        <fullName evidence="4">Oxidoreductase</fullName>
    </submittedName>
</protein>
<dbReference type="RefSeq" id="WP_132117154.1">
    <property type="nucleotide sequence ID" value="NZ_SMJU01000006.1"/>
</dbReference>
<dbReference type="Gene3D" id="3.30.360.10">
    <property type="entry name" value="Dihydrodipicolinate Reductase, domain 2"/>
    <property type="match status" value="1"/>
</dbReference>
<dbReference type="PANTHER" id="PTHR43818:SF11">
    <property type="entry name" value="BCDNA.GH03377"/>
    <property type="match status" value="1"/>
</dbReference>
<evidence type="ECO:0000256" key="1">
    <source>
        <dbReference type="ARBA" id="ARBA00023002"/>
    </source>
</evidence>
<organism evidence="4 5">
    <name type="scientific">Arundinibacter roseus</name>
    <dbReference type="NCBI Taxonomy" id="2070510"/>
    <lineage>
        <taxon>Bacteria</taxon>
        <taxon>Pseudomonadati</taxon>
        <taxon>Bacteroidota</taxon>
        <taxon>Cytophagia</taxon>
        <taxon>Cytophagales</taxon>
        <taxon>Spirosomataceae</taxon>
        <taxon>Arundinibacter</taxon>
    </lineage>
</organism>
<dbReference type="GO" id="GO:0016491">
    <property type="term" value="F:oxidoreductase activity"/>
    <property type="evidence" value="ECO:0007669"/>
    <property type="project" value="UniProtKB-KW"/>
</dbReference>
<sequence>MLKKSLSVLALSALLIMNQGCNTSKETADTSSSALRLIVLDPGHFHADLLQKSTYNDVDSTVYVYAPEGPEVKSYLSKVEKYNSRNESPTNWNEQVYTGADYLEKMLAEKPGNVVVMAGNNKRKTDYIKKSVDAGLHVLADKPMAIDAAGFELLKEAFESAKKNNVLLYDIMTERYEITNTLQKELAKSPEIFGELQKGTLEEPAVSKVSVHHFFKYISGEALVRPAWFFDVSQQGEGIVDVTTHLVDLIQWASFPEQVLSPSDVDIKTTKRWTTNLSPSQFKLVTKLDSYPDFLTSSVKDSTLSVYSNGEINYTLKGVHAQVQVLWNFQAPEGAGDTHYSIMRGSKANLIIRQGAEQKYKPALYIEAVGKDETYAAALEAAFQKVEALYPGISLKKDAKGWQVLVPEKYEVGHEAHFAQVARKYMEYLKDGKLPEWEVPNMITKYHTTTQALQKAK</sequence>
<proteinExistence type="predicted"/>
<comment type="caution">
    <text evidence="4">The sequence shown here is derived from an EMBL/GenBank/DDBJ whole genome shotgun (WGS) entry which is preliminary data.</text>
</comment>
<dbReference type="GO" id="GO:0000166">
    <property type="term" value="F:nucleotide binding"/>
    <property type="evidence" value="ECO:0007669"/>
    <property type="project" value="InterPro"/>
</dbReference>
<dbReference type="PANTHER" id="PTHR43818">
    <property type="entry name" value="BCDNA.GH03377"/>
    <property type="match status" value="1"/>
</dbReference>
<dbReference type="Pfam" id="PF01408">
    <property type="entry name" value="GFO_IDH_MocA"/>
    <property type="match status" value="1"/>
</dbReference>
<accession>A0A4R4KB33</accession>
<dbReference type="InterPro" id="IPR032459">
    <property type="entry name" value="Oxidoreduct_C"/>
</dbReference>
<evidence type="ECO:0000259" key="2">
    <source>
        <dbReference type="Pfam" id="PF01408"/>
    </source>
</evidence>
<feature type="domain" description="Gfo/Idh/MocA-like oxidoreductase N-terminal" evidence="2">
    <location>
        <begin position="94"/>
        <end position="163"/>
    </location>
</feature>
<dbReference type="Gene3D" id="3.40.50.720">
    <property type="entry name" value="NAD(P)-binding Rossmann-like Domain"/>
    <property type="match status" value="1"/>
</dbReference>
<evidence type="ECO:0000313" key="5">
    <source>
        <dbReference type="Proteomes" id="UP000295706"/>
    </source>
</evidence>
<feature type="domain" description="Putative oxidoreductase C-terminal" evidence="3">
    <location>
        <begin position="182"/>
        <end position="457"/>
    </location>
</feature>
<dbReference type="SUPFAM" id="SSF51735">
    <property type="entry name" value="NAD(P)-binding Rossmann-fold domains"/>
    <property type="match status" value="1"/>
</dbReference>
<dbReference type="AlphaFoldDB" id="A0A4R4KB33"/>
<dbReference type="Proteomes" id="UP000295706">
    <property type="component" value="Unassembled WGS sequence"/>
</dbReference>
<dbReference type="InterPro" id="IPR000683">
    <property type="entry name" value="Gfo/Idh/MocA-like_OxRdtase_N"/>
</dbReference>
<name>A0A4R4KB33_9BACT</name>
<evidence type="ECO:0000259" key="3">
    <source>
        <dbReference type="Pfam" id="PF16490"/>
    </source>
</evidence>
<keyword evidence="5" id="KW-1185">Reference proteome</keyword>
<dbReference type="OrthoDB" id="9785257at2"/>
<reference evidence="4 5" key="1">
    <citation type="submission" date="2019-02" db="EMBL/GenBank/DDBJ databases">
        <title>Arundinibacter roseus gen. nov., sp. nov., a new member of the family Cytophagaceae.</title>
        <authorList>
            <person name="Szuroczki S."/>
            <person name="Khayer B."/>
            <person name="Sproer C."/>
            <person name="Toumi M."/>
            <person name="Szabo A."/>
            <person name="Felfoldi T."/>
            <person name="Schumann P."/>
            <person name="Toth E."/>
        </authorList>
    </citation>
    <scope>NUCLEOTIDE SEQUENCE [LARGE SCALE GENOMIC DNA]</scope>
    <source>
        <strain evidence="4 5">DMA-k-7a</strain>
    </source>
</reference>